<evidence type="ECO:0000313" key="1">
    <source>
        <dbReference type="EMBL" id="PYI65928.1"/>
    </source>
</evidence>
<gene>
    <name evidence="1" type="ORF">CVV68_16100</name>
</gene>
<evidence type="ECO:0008006" key="3">
    <source>
        <dbReference type="Google" id="ProtNLM"/>
    </source>
</evidence>
<dbReference type="EMBL" id="QJVD01000019">
    <property type="protein sequence ID" value="PYI65928.1"/>
    <property type="molecule type" value="Genomic_DNA"/>
</dbReference>
<proteinExistence type="predicted"/>
<dbReference type="OrthoDB" id="5184459at2"/>
<accession>A0A2V5L481</accession>
<dbReference type="AlphaFoldDB" id="A0A2V5L481"/>
<sequence length="293" mass="32774">MAYIPFDATEEEIAQMSIIREGIPTILAEPLKNWLAESLFVRSGYQIKEFALELQLELNINLGFTAGPDLTSKAFADTVFLSDEKMIMRVLDYLLYTMPRGYRTPSEELAKYLNLYRSKYAVVLSDNMSRVGYRVTEGLEETMQEAINAADATAGKLLAEAWEYAFGLDGKAEEAMDKAVKAVERAATPIVSPNDLAPSLGKAAIVVKQQGDWVLGLRSNDKAYPGVTLHHMMETLWHGQHYRHVDKNSIPPTIEQARVHVMLAATLVGWFASGQIVRDNALPQPKNWEKLQP</sequence>
<name>A0A2V5L481_9MICC</name>
<organism evidence="1 2">
    <name type="scientific">Arthrobacter livingstonensis</name>
    <dbReference type="NCBI Taxonomy" id="670078"/>
    <lineage>
        <taxon>Bacteria</taxon>
        <taxon>Bacillati</taxon>
        <taxon>Actinomycetota</taxon>
        <taxon>Actinomycetes</taxon>
        <taxon>Micrococcales</taxon>
        <taxon>Micrococcaceae</taxon>
        <taxon>Arthrobacter</taxon>
    </lineage>
</organism>
<dbReference type="Proteomes" id="UP000247832">
    <property type="component" value="Unassembled WGS sequence"/>
</dbReference>
<keyword evidence="2" id="KW-1185">Reference proteome</keyword>
<protein>
    <recommendedName>
        <fullName evidence="3">TIGR02391 family protein</fullName>
    </recommendedName>
</protein>
<evidence type="ECO:0000313" key="2">
    <source>
        <dbReference type="Proteomes" id="UP000247832"/>
    </source>
</evidence>
<comment type="caution">
    <text evidence="1">The sequence shown here is derived from an EMBL/GenBank/DDBJ whole genome shotgun (WGS) entry which is preliminary data.</text>
</comment>
<dbReference type="RefSeq" id="WP_110502029.1">
    <property type="nucleotide sequence ID" value="NZ_QJVD01000019.1"/>
</dbReference>
<reference evidence="1 2" key="1">
    <citation type="submission" date="2018-05" db="EMBL/GenBank/DDBJ databases">
        <title>Genetic diversity of glacier-inhabiting Cryobacterium bacteria in China and description of Cryobacterium mengkeensis sp. nov. and Arthrobacter glacialis sp. nov.</title>
        <authorList>
            <person name="Liu Q."/>
            <person name="Xin Y.-H."/>
        </authorList>
    </citation>
    <scope>NUCLEOTIDE SEQUENCE [LARGE SCALE GENOMIC DNA]</scope>
    <source>
        <strain evidence="1 2">LI2</strain>
    </source>
</reference>